<keyword evidence="5" id="KW-1185">Reference proteome</keyword>
<dbReference type="AlphaFoldDB" id="A0A3A6PE03"/>
<reference evidence="4 5" key="1">
    <citation type="submission" date="2018-09" db="EMBL/GenBank/DDBJ databases">
        <title>Paenibacillus aracenensis nov. sp. isolated from a cave in southern Spain.</title>
        <authorList>
            <person name="Jurado V."/>
            <person name="Gutierrez-Patricio S."/>
            <person name="Gonzalez-Pimentel J.L."/>
            <person name="Miller A.Z."/>
            <person name="Laiz L."/>
            <person name="Saiz-Jimenez C."/>
        </authorList>
    </citation>
    <scope>NUCLEOTIDE SEQUENCE [LARGE SCALE GENOMIC DNA]</scope>
    <source>
        <strain evidence="4 5">JCM 19203</strain>
    </source>
</reference>
<dbReference type="OrthoDB" id="1706086at2"/>
<accession>A0A3A6PE03</accession>
<dbReference type="Gene3D" id="2.60.40.1220">
    <property type="match status" value="1"/>
</dbReference>
<organism evidence="4 5">
    <name type="scientific">Paenibacillus pinisoli</name>
    <dbReference type="NCBI Taxonomy" id="1276110"/>
    <lineage>
        <taxon>Bacteria</taxon>
        <taxon>Bacillati</taxon>
        <taxon>Bacillota</taxon>
        <taxon>Bacilli</taxon>
        <taxon>Bacillales</taxon>
        <taxon>Paenibacillaceae</taxon>
        <taxon>Paenibacillus</taxon>
    </lineage>
</organism>
<evidence type="ECO:0000313" key="4">
    <source>
        <dbReference type="EMBL" id="RJX36928.1"/>
    </source>
</evidence>
<dbReference type="Pfam" id="PF00395">
    <property type="entry name" value="SLH"/>
    <property type="match status" value="1"/>
</dbReference>
<dbReference type="Gene3D" id="2.60.40.1080">
    <property type="match status" value="1"/>
</dbReference>
<evidence type="ECO:0000313" key="5">
    <source>
        <dbReference type="Proteomes" id="UP000267798"/>
    </source>
</evidence>
<protein>
    <recommendedName>
        <fullName evidence="3">SLH domain-containing protein</fullName>
    </recommendedName>
</protein>
<dbReference type="Proteomes" id="UP000267798">
    <property type="component" value="Unassembled WGS sequence"/>
</dbReference>
<dbReference type="EMBL" id="QXQB01000008">
    <property type="protein sequence ID" value="RJX36928.1"/>
    <property type="molecule type" value="Genomic_DNA"/>
</dbReference>
<evidence type="ECO:0000256" key="1">
    <source>
        <dbReference type="ARBA" id="ARBA00022729"/>
    </source>
</evidence>
<name>A0A3A6PE03_9BACL</name>
<sequence>MRETSNSLSKQNSQQPKQFRGGEKKVMKKSLSLLVAIAMVFSMFAAVASAAEKQTAGEYLQEIGVIKGNLEGNLNEDKEWKREDLTVLLSRLLGVEKAASEHANTHEFTDVTNSFYDGYISWAKEEKLMEGKGNGKFGYNDPLTNQQFAAVVLRALKVEVEYADVPKVAVESKLVAEDTDFAANALRGVTYDVIVKALNTEVAGTGKKLGTILGLKGFEVTDLKLVSASAVVASEIKLNFNTKVAAIDAKDVVVTDKNGAEVFVEEAKADGETVTVKLAATLTNDAEYTVHVATAKSTEGSEVKDASATFTYKKSAIASVAIKNTTIARGDDVEYIVKDTAGNDITKDFPLSAFEVNSSDLSVVNASLNGAGIGKSIVVISVPDSAITTGNVVVTVNEATALVLETLQVKNAADETVADNTLYTNTNGYKVVAEAKRQNGSAVTGATYSFVSRNPSIAVVDTNHNGTREASIIPVQAGTATIVVTATVDGVTVSKTLLVTVKAEAKLAGLKVDKTTVVLKDANGLPDSVNVTLLDQYNGTYKGAANSVVTLVYDKVDAQLNATATGDAPGAVPVGGTKYTVAKTAVDGVASFQFTGLVKGNFTATITITLPSGAKQTQRISVVVSDQTVTNGYVVEAVDGLKLDSATHTDPGKHFGKTSTDVKVFTKNAAGAKIAEVTLGVTLNSQKAQDSILQFPTTDSVAPIPGKVGKETVNVAVNNVVVGTLTFEVDYSSATIINKVQVNKASISLAKNTDLMNVLFSTSTTNGAISLIDKYGAIITANAAVGGNVQILSSNSTIVTNDGNLVAGATGKVVLTIQIEGKIYTVNVNVTE</sequence>
<evidence type="ECO:0000256" key="2">
    <source>
        <dbReference type="SAM" id="MobiDB-lite"/>
    </source>
</evidence>
<proteinExistence type="predicted"/>
<feature type="domain" description="SLH" evidence="3">
    <location>
        <begin position="103"/>
        <end position="166"/>
    </location>
</feature>
<dbReference type="InterPro" id="IPR032812">
    <property type="entry name" value="SbsA_Ig"/>
</dbReference>
<feature type="region of interest" description="Disordered" evidence="2">
    <location>
        <begin position="1"/>
        <end position="23"/>
    </location>
</feature>
<dbReference type="PROSITE" id="PS51272">
    <property type="entry name" value="SLH"/>
    <property type="match status" value="1"/>
</dbReference>
<feature type="compositionally biased region" description="Polar residues" evidence="2">
    <location>
        <begin position="1"/>
        <end position="17"/>
    </location>
</feature>
<dbReference type="InterPro" id="IPR001119">
    <property type="entry name" value="SLH_dom"/>
</dbReference>
<dbReference type="Pfam" id="PF13205">
    <property type="entry name" value="Big_5"/>
    <property type="match status" value="1"/>
</dbReference>
<comment type="caution">
    <text evidence="4">The sequence shown here is derived from an EMBL/GenBank/DDBJ whole genome shotgun (WGS) entry which is preliminary data.</text>
</comment>
<dbReference type="RefSeq" id="WP_120114321.1">
    <property type="nucleotide sequence ID" value="NZ_QXQB01000008.1"/>
</dbReference>
<keyword evidence="1" id="KW-0732">Signal</keyword>
<dbReference type="InterPro" id="IPR014755">
    <property type="entry name" value="Cu-Rt/internalin_Ig-like"/>
</dbReference>
<evidence type="ECO:0000259" key="3">
    <source>
        <dbReference type="PROSITE" id="PS51272"/>
    </source>
</evidence>
<gene>
    <name evidence="4" type="ORF">D3P09_25825</name>
</gene>